<evidence type="ECO:0000256" key="3">
    <source>
        <dbReference type="ARBA" id="ARBA00022519"/>
    </source>
</evidence>
<keyword evidence="13 16" id="KW-0717">Septation</keyword>
<comment type="function">
    <text evidence="16">Catalyzes cross-linking of the peptidoglycan cell wall at the division septum.</text>
</comment>
<keyword evidence="5 16" id="KW-0121">Carboxypeptidase</keyword>
<dbReference type="GO" id="GO:0008658">
    <property type="term" value="F:penicillin binding"/>
    <property type="evidence" value="ECO:0007669"/>
    <property type="project" value="InterPro"/>
</dbReference>
<evidence type="ECO:0000259" key="17">
    <source>
        <dbReference type="Pfam" id="PF00905"/>
    </source>
</evidence>
<sequence length="595" mass="64925">MSRPNARVERRATSRVAASKGVAFSKSPVLAVNVPSWRSRLVLFVLFAAFAALGARALWLQGVSTQFLQKQGKSRYERTLELPATRGKIMDRNGAVLASSLPVKAVWAIPEDVLKSPAEKIQALARLLEMPEADLRKKLDSDRTFVYLKRQVEMPVIAQIEKLKIDGIDTRKEYKRFYPQGEVMTHMVGFTNVEDIGQEGMELFHQKALVGVPGSRRVIKDRLGHIAEDLGMFREPHQGKDLTLSVDSKLQYIAFTSVKNAVEKFNAQAGGAVVLDVHTGEVLAMANYPTYNPNDRSKLTGAQLRNRVITDTFEPGSTLKPITVALGLEKKRITPDTVFDVSGGRIVVGGRTIRDMHPKDALTVGGIIQKSSNVGTVKIAQMLQPQDMWELYTKLGFGQAPRYGFPGAVAGRVRPWKSWKPIEYANMSFGHGLSVSLLQLARSYMVFARDGDIIPLSFLKVTEEPVGQQVISPKTAAQVRTMLESVVGPDGTASKAQVAGYRVGGKTGTAEKIVNGRYSKTDNIGYFVGIAPMSKPRFVIAVMIDNPRGALRTGGSVAAPTAADLASNALRAANVPPDSSVTDIIIPENPLEESM</sequence>
<dbReference type="GO" id="GO:0008360">
    <property type="term" value="P:regulation of cell shape"/>
    <property type="evidence" value="ECO:0007669"/>
    <property type="project" value="UniProtKB-KW"/>
</dbReference>
<evidence type="ECO:0000256" key="11">
    <source>
        <dbReference type="ARBA" id="ARBA00022989"/>
    </source>
</evidence>
<keyword evidence="3 16" id="KW-0997">Cell inner membrane</keyword>
<dbReference type="Gene3D" id="1.10.150.770">
    <property type="match status" value="1"/>
</dbReference>
<dbReference type="Gene3D" id="3.30.450.330">
    <property type="match status" value="1"/>
</dbReference>
<dbReference type="Gene3D" id="3.40.710.10">
    <property type="entry name" value="DD-peptidase/beta-lactamase superfamily"/>
    <property type="match status" value="1"/>
</dbReference>
<evidence type="ECO:0000259" key="18">
    <source>
        <dbReference type="Pfam" id="PF03717"/>
    </source>
</evidence>
<dbReference type="AlphaFoldDB" id="A0A7Y2K2J9"/>
<keyword evidence="6 16" id="KW-0645">Protease</keyword>
<dbReference type="InterPro" id="IPR012338">
    <property type="entry name" value="Beta-lactam/transpept-like"/>
</dbReference>
<evidence type="ECO:0000256" key="8">
    <source>
        <dbReference type="ARBA" id="ARBA00022801"/>
    </source>
</evidence>
<dbReference type="GO" id="GO:0009252">
    <property type="term" value="P:peptidoglycan biosynthetic process"/>
    <property type="evidence" value="ECO:0007669"/>
    <property type="project" value="UniProtKB-UniRule"/>
</dbReference>
<dbReference type="GO" id="GO:0043093">
    <property type="term" value="P:FtsZ-dependent cytokinesis"/>
    <property type="evidence" value="ECO:0007669"/>
    <property type="project" value="UniProtKB-UniRule"/>
</dbReference>
<dbReference type="RefSeq" id="WP_171088025.1">
    <property type="nucleotide sequence ID" value="NZ_JABAIV010000009.1"/>
</dbReference>
<dbReference type="GO" id="GO:0008955">
    <property type="term" value="F:peptidoglycan glycosyltransferase activity"/>
    <property type="evidence" value="ECO:0007669"/>
    <property type="project" value="InterPro"/>
</dbReference>
<feature type="active site" description="Acyl-ester intermediate" evidence="16">
    <location>
        <position position="317"/>
    </location>
</feature>
<evidence type="ECO:0000256" key="9">
    <source>
        <dbReference type="ARBA" id="ARBA00022960"/>
    </source>
</evidence>
<evidence type="ECO:0000256" key="12">
    <source>
        <dbReference type="ARBA" id="ARBA00023136"/>
    </source>
</evidence>
<dbReference type="PANTHER" id="PTHR30627">
    <property type="entry name" value="PEPTIDOGLYCAN D,D-TRANSPEPTIDASE"/>
    <property type="match status" value="1"/>
</dbReference>
<dbReference type="InterPro" id="IPR005311">
    <property type="entry name" value="PBP_dimer"/>
</dbReference>
<dbReference type="GO" id="GO:0000917">
    <property type="term" value="P:division septum assembly"/>
    <property type="evidence" value="ECO:0007669"/>
    <property type="project" value="UniProtKB-KW"/>
</dbReference>
<comment type="caution">
    <text evidence="19">The sequence shown here is derived from an EMBL/GenBank/DDBJ whole genome shotgun (WGS) entry which is preliminary data.</text>
</comment>
<keyword evidence="12 16" id="KW-0472">Membrane</keyword>
<feature type="domain" description="Penicillin-binding protein dimerisation" evidence="18">
    <location>
        <begin position="82"/>
        <end position="228"/>
    </location>
</feature>
<dbReference type="EC" id="3.4.16.4" evidence="16"/>
<evidence type="ECO:0000313" key="20">
    <source>
        <dbReference type="Proteomes" id="UP000533905"/>
    </source>
</evidence>
<keyword evidence="11 16" id="KW-1133">Transmembrane helix</keyword>
<evidence type="ECO:0000256" key="13">
    <source>
        <dbReference type="ARBA" id="ARBA00023210"/>
    </source>
</evidence>
<evidence type="ECO:0000256" key="16">
    <source>
        <dbReference type="HAMAP-Rule" id="MF_02080"/>
    </source>
</evidence>
<evidence type="ECO:0000256" key="10">
    <source>
        <dbReference type="ARBA" id="ARBA00022984"/>
    </source>
</evidence>
<keyword evidence="20" id="KW-1185">Reference proteome</keyword>
<accession>A0A7Y2K2J9</accession>
<evidence type="ECO:0000256" key="5">
    <source>
        <dbReference type="ARBA" id="ARBA00022645"/>
    </source>
</evidence>
<proteinExistence type="inferred from homology"/>
<organism evidence="19 20">
    <name type="scientific">Telluria aromaticivorans</name>
    <dbReference type="NCBI Taxonomy" id="2725995"/>
    <lineage>
        <taxon>Bacteria</taxon>
        <taxon>Pseudomonadati</taxon>
        <taxon>Pseudomonadota</taxon>
        <taxon>Betaproteobacteria</taxon>
        <taxon>Burkholderiales</taxon>
        <taxon>Oxalobacteraceae</taxon>
        <taxon>Telluria group</taxon>
        <taxon>Telluria</taxon>
    </lineage>
</organism>
<comment type="similarity">
    <text evidence="16">Belongs to the transpeptidase family. FtsI subfamily.</text>
</comment>
<dbReference type="EMBL" id="JABAIV010000009">
    <property type="protein sequence ID" value="NNG25417.1"/>
    <property type="molecule type" value="Genomic_DNA"/>
</dbReference>
<keyword evidence="4 16" id="KW-0132">Cell division</keyword>
<reference evidence="19 20" key="1">
    <citation type="submission" date="2020-04" db="EMBL/GenBank/DDBJ databases">
        <title>Massilia sp. nov., a cold adapted bacteria isolated from Arctic soil.</title>
        <authorList>
            <person name="Son J."/>
            <person name="Ka J.-O."/>
        </authorList>
    </citation>
    <scope>NUCLEOTIDE SEQUENCE [LARGE SCALE GENOMIC DNA]</scope>
    <source>
        <strain evidence="19 20">ML15P13</strain>
    </source>
</reference>
<keyword evidence="9 16" id="KW-0133">Cell shape</keyword>
<feature type="domain" description="Penicillin-binding protein transpeptidase" evidence="17">
    <location>
        <begin position="270"/>
        <end position="565"/>
    </location>
</feature>
<dbReference type="InterPro" id="IPR037532">
    <property type="entry name" value="FtsI_transpept"/>
</dbReference>
<dbReference type="InterPro" id="IPR036138">
    <property type="entry name" value="PBP_dimer_sf"/>
</dbReference>
<dbReference type="Pfam" id="PF03717">
    <property type="entry name" value="PBP_dimer"/>
    <property type="match status" value="1"/>
</dbReference>
<dbReference type="SUPFAM" id="SSF56519">
    <property type="entry name" value="Penicillin binding protein dimerisation domain"/>
    <property type="match status" value="1"/>
</dbReference>
<dbReference type="HAMAP" id="MF_02080">
    <property type="entry name" value="FtsI_transpept"/>
    <property type="match status" value="1"/>
</dbReference>
<evidence type="ECO:0000256" key="7">
    <source>
        <dbReference type="ARBA" id="ARBA00022692"/>
    </source>
</evidence>
<keyword evidence="14 16" id="KW-0131">Cell cycle</keyword>
<dbReference type="InterPro" id="IPR001460">
    <property type="entry name" value="PCN-bd_Tpept"/>
</dbReference>
<dbReference type="GO" id="GO:0006508">
    <property type="term" value="P:proteolysis"/>
    <property type="evidence" value="ECO:0007669"/>
    <property type="project" value="UniProtKB-KW"/>
</dbReference>
<dbReference type="GO" id="GO:0009002">
    <property type="term" value="F:serine-type D-Ala-D-Ala carboxypeptidase activity"/>
    <property type="evidence" value="ECO:0007669"/>
    <property type="project" value="UniProtKB-UniRule"/>
</dbReference>
<evidence type="ECO:0000256" key="1">
    <source>
        <dbReference type="ARBA" id="ARBA00004370"/>
    </source>
</evidence>
<dbReference type="UniPathway" id="UPA00219"/>
<dbReference type="GO" id="GO:0071555">
    <property type="term" value="P:cell wall organization"/>
    <property type="evidence" value="ECO:0007669"/>
    <property type="project" value="UniProtKB-KW"/>
</dbReference>
<evidence type="ECO:0000256" key="14">
    <source>
        <dbReference type="ARBA" id="ARBA00023306"/>
    </source>
</evidence>
<dbReference type="Proteomes" id="UP000533905">
    <property type="component" value="Unassembled WGS sequence"/>
</dbReference>
<keyword evidence="15 16" id="KW-0961">Cell wall biogenesis/degradation</keyword>
<gene>
    <name evidence="16" type="primary">ftsI</name>
    <name evidence="19" type="ORF">HGB41_20745</name>
</gene>
<name>A0A7Y2K2J9_9BURK</name>
<dbReference type="PANTHER" id="PTHR30627:SF1">
    <property type="entry name" value="PEPTIDOGLYCAN D,D-TRANSPEPTIDASE FTSI"/>
    <property type="match status" value="1"/>
</dbReference>
<keyword evidence="7 16" id="KW-0812">Transmembrane</keyword>
<evidence type="ECO:0000256" key="2">
    <source>
        <dbReference type="ARBA" id="ARBA00022475"/>
    </source>
</evidence>
<dbReference type="Pfam" id="PF00905">
    <property type="entry name" value="Transpeptidase"/>
    <property type="match status" value="1"/>
</dbReference>
<dbReference type="SUPFAM" id="SSF56601">
    <property type="entry name" value="beta-lactamase/transpeptidase-like"/>
    <property type="match status" value="1"/>
</dbReference>
<dbReference type="Gene3D" id="3.90.1310.10">
    <property type="entry name" value="Penicillin-binding protein 2a (Domain 2)"/>
    <property type="match status" value="1"/>
</dbReference>
<dbReference type="GO" id="GO:0005886">
    <property type="term" value="C:plasma membrane"/>
    <property type="evidence" value="ECO:0007669"/>
    <property type="project" value="UniProtKB-UniRule"/>
</dbReference>
<keyword evidence="2 16" id="KW-1003">Cell membrane</keyword>
<protein>
    <recommendedName>
        <fullName evidence="16">Peptidoglycan D,D-transpeptidase FtsI</fullName>
        <ecNumber evidence="16">3.4.16.4</ecNumber>
    </recommendedName>
    <alternativeName>
        <fullName evidence="16">Penicillin-binding protein 3</fullName>
        <shortName evidence="16">PBP-3</shortName>
    </alternativeName>
</protein>
<evidence type="ECO:0000256" key="15">
    <source>
        <dbReference type="ARBA" id="ARBA00023316"/>
    </source>
</evidence>
<keyword evidence="10 16" id="KW-0573">Peptidoglycan synthesis</keyword>
<evidence type="ECO:0000256" key="6">
    <source>
        <dbReference type="ARBA" id="ARBA00022670"/>
    </source>
</evidence>
<evidence type="ECO:0000313" key="19">
    <source>
        <dbReference type="EMBL" id="NNG25417.1"/>
    </source>
</evidence>
<comment type="subcellular location">
    <subcellularLocation>
        <location evidence="1">Membrane</location>
    </subcellularLocation>
</comment>
<keyword evidence="8 16" id="KW-0378">Hydrolase</keyword>
<evidence type="ECO:0000256" key="4">
    <source>
        <dbReference type="ARBA" id="ARBA00022618"/>
    </source>
</evidence>
<comment type="catalytic activity">
    <reaction evidence="16">
        <text>Preferential cleavage: (Ac)2-L-Lys-D-Ala-|-D-Ala. Also transpeptidation of peptidyl-alanyl moieties that are N-acyl substituents of D-alanine.</text>
        <dbReference type="EC" id="3.4.16.4"/>
    </reaction>
</comment>
<dbReference type="InterPro" id="IPR050515">
    <property type="entry name" value="Beta-lactam/transpept"/>
</dbReference>
<comment type="pathway">
    <text evidence="16">Cell wall biogenesis; peptidoglycan biosynthesis.</text>
</comment>